<feature type="compositionally biased region" description="Polar residues" evidence="1">
    <location>
        <begin position="1058"/>
        <end position="1082"/>
    </location>
</feature>
<comment type="caution">
    <text evidence="3">The sequence shown here is derived from an EMBL/GenBank/DDBJ whole genome shotgun (WGS) entry which is preliminary data.</text>
</comment>
<protein>
    <submittedName>
        <fullName evidence="3">Uncharacterized protein</fullName>
    </submittedName>
</protein>
<feature type="compositionally biased region" description="Low complexity" evidence="1">
    <location>
        <begin position="1338"/>
        <end position="1352"/>
    </location>
</feature>
<feature type="region of interest" description="Disordered" evidence="1">
    <location>
        <begin position="490"/>
        <end position="578"/>
    </location>
</feature>
<feature type="compositionally biased region" description="Gly residues" evidence="1">
    <location>
        <begin position="976"/>
        <end position="989"/>
    </location>
</feature>
<evidence type="ECO:0000313" key="3">
    <source>
        <dbReference type="EMBL" id="KAF5351626.1"/>
    </source>
</evidence>
<feature type="region of interest" description="Disordered" evidence="1">
    <location>
        <begin position="592"/>
        <end position="619"/>
    </location>
</feature>
<feature type="compositionally biased region" description="Basic and acidic residues" evidence="1">
    <location>
        <begin position="490"/>
        <end position="510"/>
    </location>
</feature>
<accession>A0A8H5FWE6</accession>
<dbReference type="Proteomes" id="UP000559027">
    <property type="component" value="Unassembled WGS sequence"/>
</dbReference>
<sequence length="1390" mass="146545">MASPVQFSVDDSSPAIAYSPFGDTLTFPNLSAGWNPYLVNSGFVSSLGQIAVGQSQHITSLNGASVTLEWNGTSIQLFGNTTASASFNLTLDGAAIQPNQTNATSNLLTSFEGLSNARHSISLTANIPDAQDSLLVFDKAVITSPPPDNFSEIIFTEHTVGDDNINFFGQWSFLSTSQPPIHQSQIQSDTARVTFSGISVRIFGTASPDSGNYSVLLDDRQSPIFSARSSFTNTNTLLFFASGLAANTTHQITIRNEGGLLQLKSGGFITFSSGDPTALPPPGNNGPSSNTTFPPPPAPPPALSNRFTRGTIAALVLAGFLTFVILTALLFYFCIWRPRRRQRRRRHYQNQRDLDFAYVSPASRFHHPRKPIFRTHRDSTYPQEKDQEPAVAVIEEIPATGPGAVLDIGHPQREASGGGHPDDVIPDAENAIGRGSSSPRSGGGVIGGGDGGRHGHRDSGKSGFSGFTRWKRDINTLSGLTALGLNFRHSDEKSPASEYGVRSDLHDSENGTRGFIYGTYDPGTDGGAGNGVRAGRMKSVSTQSSSRSFGRFGKRRSGTHQSGSGNGHGNGKGKGRFSSRIGSIAFPFRLSSSSRRGESSGHGNHHHAPRDDESLSGFTSLSYASNPNMTGYLDIQPPSYAASVSASGSNASSPPSVPRSVTRSPQSQSRELGVPGDFHGPSSLSEEIPAVPFLAQQQPTQSAQDQPTGMHILGVGGGSSSVGSPISVRAALRGLSPRISTSRSTERRRSKAKGKEREREQKEGEVKTERRQRQLPSPPREEIPSDRSRSDIANTGHEPKASDNTSRDTAASVAAPPVAIPSNSASTSGTRPGSPIRALPPIPIPSTSSSSTSPQSRPPPQSHPRGPDIRPSELRARERLHPQAVTSPPSSYLSVPESSPFKLSFDQSHAPTPPGTNSPAPPSSSSSSSNNERRFKARSSSGDAAGLGSPGAVQSFAEAAALAGAPSSSGILVEGGSIGSGDGGDGGDPSDGTVRRLSTASRVRFENVPPSSSTTPTSLNEDKGQGRKTGEDEKQIKSRFRLTPISGQSPPSGVIPLTETSDTSPVTADSNLTSAEAGQGATQPPEFAGTSSFIDFSSQPSSLHSRRTSEATGVERNTSIGTTDSTRHWSMQLPGRNIIPTPSGGLKSKWSNTTSHTARTRSESSSSSGYGSPAAQSGQVASELILNRNIFPFPLAIPPSPNMPEGFAGVEPSPSLMSPTASIPVFSPAPRRNEFGQRLHVPSTSGTTRGGARASRQHMRDPSDDNDIDDHHETSHSGYNNETAADSPTDSFPYSISEVHFRTSVGTESDLDLETGRIQYARQHSIAHPPLPSTPLTPQRFNPQQEQPQPQQGSGSIVQRVFGGSATGGSGSGSATPRTPLSGFLKPSNL</sequence>
<keyword evidence="2" id="KW-0472">Membrane</keyword>
<feature type="compositionally biased region" description="Low complexity" evidence="1">
    <location>
        <begin position="845"/>
        <end position="855"/>
    </location>
</feature>
<feature type="compositionally biased region" description="Basic and acidic residues" evidence="1">
    <location>
        <begin position="1258"/>
        <end position="1275"/>
    </location>
</feature>
<keyword evidence="4" id="KW-1185">Reference proteome</keyword>
<feature type="compositionally biased region" description="Low complexity" evidence="1">
    <location>
        <begin position="641"/>
        <end position="667"/>
    </location>
</feature>
<dbReference type="EMBL" id="JAACJO010000012">
    <property type="protein sequence ID" value="KAF5351626.1"/>
    <property type="molecule type" value="Genomic_DNA"/>
</dbReference>
<reference evidence="3 4" key="1">
    <citation type="journal article" date="2020" name="ISME J.">
        <title>Uncovering the hidden diversity of litter-decomposition mechanisms in mushroom-forming fungi.</title>
        <authorList>
            <person name="Floudas D."/>
            <person name="Bentzer J."/>
            <person name="Ahren D."/>
            <person name="Johansson T."/>
            <person name="Persson P."/>
            <person name="Tunlid A."/>
        </authorList>
    </citation>
    <scope>NUCLEOTIDE SEQUENCE [LARGE SCALE GENOMIC DNA]</scope>
    <source>
        <strain evidence="3 4">CBS 146.42</strain>
    </source>
</reference>
<feature type="region of interest" description="Disordered" evidence="1">
    <location>
        <begin position="962"/>
        <end position="1179"/>
    </location>
</feature>
<feature type="compositionally biased region" description="Polar residues" evidence="1">
    <location>
        <begin position="1276"/>
        <end position="1292"/>
    </location>
</feature>
<feature type="compositionally biased region" description="Low complexity" evidence="1">
    <location>
        <begin position="1153"/>
        <end position="1178"/>
    </location>
</feature>
<feature type="compositionally biased region" description="Low complexity" evidence="1">
    <location>
        <begin position="695"/>
        <end position="708"/>
    </location>
</feature>
<feature type="region of interest" description="Disordered" evidence="1">
    <location>
        <begin position="641"/>
        <end position="950"/>
    </location>
</feature>
<dbReference type="Gene3D" id="2.60.120.260">
    <property type="entry name" value="Galactose-binding domain-like"/>
    <property type="match status" value="2"/>
</dbReference>
<feature type="compositionally biased region" description="Basic and acidic residues" evidence="1">
    <location>
        <begin position="779"/>
        <end position="790"/>
    </location>
</feature>
<feature type="region of interest" description="Disordered" evidence="1">
    <location>
        <begin position="274"/>
        <end position="304"/>
    </location>
</feature>
<proteinExistence type="predicted"/>
<feature type="compositionally biased region" description="Pro residues" evidence="1">
    <location>
        <begin position="293"/>
        <end position="302"/>
    </location>
</feature>
<feature type="compositionally biased region" description="Gly residues" evidence="1">
    <location>
        <begin position="441"/>
        <end position="450"/>
    </location>
</feature>
<keyword evidence="2" id="KW-0812">Transmembrane</keyword>
<feature type="region of interest" description="Disordered" evidence="1">
    <location>
        <begin position="1227"/>
        <end position="1292"/>
    </location>
</feature>
<feature type="compositionally biased region" description="Basic and acidic residues" evidence="1">
    <location>
        <begin position="1020"/>
        <end position="1036"/>
    </location>
</feature>
<organism evidence="3 4">
    <name type="scientific">Leucocoprinus leucothites</name>
    <dbReference type="NCBI Taxonomy" id="201217"/>
    <lineage>
        <taxon>Eukaryota</taxon>
        <taxon>Fungi</taxon>
        <taxon>Dikarya</taxon>
        <taxon>Basidiomycota</taxon>
        <taxon>Agaricomycotina</taxon>
        <taxon>Agaricomycetes</taxon>
        <taxon>Agaricomycetidae</taxon>
        <taxon>Agaricales</taxon>
        <taxon>Agaricineae</taxon>
        <taxon>Agaricaceae</taxon>
        <taxon>Leucocoprinus</taxon>
    </lineage>
</organism>
<gene>
    <name evidence="3" type="ORF">D9756_007762</name>
</gene>
<feature type="compositionally biased region" description="Polar residues" evidence="1">
    <location>
        <begin position="1115"/>
        <end position="1124"/>
    </location>
</feature>
<feature type="compositionally biased region" description="Basic and acidic residues" evidence="1">
    <location>
        <begin position="753"/>
        <end position="772"/>
    </location>
</feature>
<evidence type="ECO:0000256" key="2">
    <source>
        <dbReference type="SAM" id="Phobius"/>
    </source>
</evidence>
<feature type="compositionally biased region" description="Low complexity" evidence="1">
    <location>
        <begin position="538"/>
        <end position="551"/>
    </location>
</feature>
<feature type="region of interest" description="Disordered" evidence="1">
    <location>
        <begin position="1327"/>
        <end position="1390"/>
    </location>
</feature>
<feature type="compositionally biased region" description="Basic and acidic residues" evidence="1">
    <location>
        <begin position="451"/>
        <end position="460"/>
    </location>
</feature>
<feature type="region of interest" description="Disordered" evidence="1">
    <location>
        <begin position="429"/>
        <end position="466"/>
    </location>
</feature>
<dbReference type="OrthoDB" id="2576334at2759"/>
<evidence type="ECO:0000256" key="1">
    <source>
        <dbReference type="SAM" id="MobiDB-lite"/>
    </source>
</evidence>
<feature type="compositionally biased region" description="Low complexity" evidence="1">
    <location>
        <begin position="1091"/>
        <end position="1102"/>
    </location>
</feature>
<evidence type="ECO:0000313" key="4">
    <source>
        <dbReference type="Proteomes" id="UP000559027"/>
    </source>
</evidence>
<feature type="compositionally biased region" description="Polar residues" evidence="1">
    <location>
        <begin position="884"/>
        <end position="897"/>
    </location>
</feature>
<feature type="compositionally biased region" description="Basic and acidic residues" evidence="1">
    <location>
        <begin position="865"/>
        <end position="881"/>
    </location>
</feature>
<feature type="transmembrane region" description="Helical" evidence="2">
    <location>
        <begin position="312"/>
        <end position="336"/>
    </location>
</feature>
<feature type="compositionally biased region" description="Low complexity" evidence="1">
    <location>
        <begin position="810"/>
        <end position="826"/>
    </location>
</feature>
<feature type="compositionally biased region" description="Pro residues" evidence="1">
    <location>
        <begin position="911"/>
        <end position="922"/>
    </location>
</feature>
<name>A0A8H5FWE6_9AGAR</name>
<feature type="compositionally biased region" description="Low complexity" evidence="1">
    <location>
        <begin position="1009"/>
        <end position="1018"/>
    </location>
</feature>
<keyword evidence="2" id="KW-1133">Transmembrane helix</keyword>